<evidence type="ECO:0000313" key="6">
    <source>
        <dbReference type="EMBL" id="MCL7045834.1"/>
    </source>
</evidence>
<dbReference type="PRINTS" id="PR00685">
    <property type="entry name" value="TIFACTORIIB"/>
</dbReference>
<comment type="caution">
    <text evidence="6">The sequence shown here is derived from an EMBL/GenBank/DDBJ whole genome shotgun (WGS) entry which is preliminary data.</text>
</comment>
<reference evidence="6" key="1">
    <citation type="submission" date="2022-03" db="EMBL/GenBank/DDBJ databases">
        <title>A functionally conserved STORR gene fusion in Papaver species that diverged 16.8 million years ago.</title>
        <authorList>
            <person name="Catania T."/>
        </authorList>
    </citation>
    <scope>NUCLEOTIDE SEQUENCE</scope>
    <source>
        <strain evidence="6">S-191538</strain>
    </source>
</reference>
<dbReference type="PANTHER" id="PTHR11618">
    <property type="entry name" value="TRANSCRIPTION INITIATION FACTOR IIB-RELATED"/>
    <property type="match status" value="1"/>
</dbReference>
<dbReference type="SMART" id="SM00385">
    <property type="entry name" value="CYCLIN"/>
    <property type="match status" value="2"/>
</dbReference>
<dbReference type="GO" id="GO:0097550">
    <property type="term" value="C:transcription preinitiation complex"/>
    <property type="evidence" value="ECO:0007669"/>
    <property type="project" value="TreeGrafter"/>
</dbReference>
<dbReference type="InterPro" id="IPR000812">
    <property type="entry name" value="TFIIB"/>
</dbReference>
<dbReference type="Pfam" id="PF08271">
    <property type="entry name" value="Zn_Ribbon_TF"/>
    <property type="match status" value="1"/>
</dbReference>
<dbReference type="Gene3D" id="1.10.472.10">
    <property type="entry name" value="Cyclin-like"/>
    <property type="match status" value="1"/>
</dbReference>
<dbReference type="PANTHER" id="PTHR11618:SF78">
    <property type="entry name" value="TRANSCRIPTION INITIATION FACTOR IIB-2"/>
    <property type="match status" value="1"/>
</dbReference>
<keyword evidence="4" id="KW-0479">Metal-binding</keyword>
<dbReference type="InterPro" id="IPR036915">
    <property type="entry name" value="Cyclin-like_sf"/>
</dbReference>
<dbReference type="SUPFAM" id="SSF57783">
    <property type="entry name" value="Zinc beta-ribbon"/>
    <property type="match status" value="1"/>
</dbReference>
<keyword evidence="4" id="KW-0863">Zinc-finger</keyword>
<feature type="domain" description="TFIIB-type" evidence="5">
    <location>
        <begin position="2"/>
        <end position="34"/>
    </location>
</feature>
<keyword evidence="7" id="KW-1185">Reference proteome</keyword>
<sequence>MEETYCSDCKRFTAVISDHSSGDTICLDCGLVLEEYFIDDKSEWRTFSDEPADRDPHRVGEKSNPLLATVGLTTLISIPKGGEYSSSSKSLGRFRHVHVQDPDKGLMDAFKAIGGMSERLGLAETIKDLANELYKKTDDAKSCKGGNKDATIAACLYVACEKLKNPRRIKEFRFFANDLSEKIIGRAIKQIKHISNDLEEESKDVGVSVNAGDFLRRFCSHLGMSNQAVKAAQEAVKKVAELDIRRTPITVAATVIYMITQLSGDPKQIREVSAVTGVAELTIKKSYKEICPYASRLVPAWYANEDALKKLCSRA</sequence>
<evidence type="ECO:0000256" key="4">
    <source>
        <dbReference type="PROSITE-ProRule" id="PRU00469"/>
    </source>
</evidence>
<evidence type="ECO:0000256" key="1">
    <source>
        <dbReference type="ARBA" id="ARBA00010857"/>
    </source>
</evidence>
<evidence type="ECO:0000256" key="3">
    <source>
        <dbReference type="ARBA" id="ARBA00023163"/>
    </source>
</evidence>
<dbReference type="SUPFAM" id="SSF47954">
    <property type="entry name" value="Cyclin-like"/>
    <property type="match status" value="2"/>
</dbReference>
<dbReference type="Pfam" id="PF00382">
    <property type="entry name" value="TFIIB"/>
    <property type="match status" value="2"/>
</dbReference>
<organism evidence="6 7">
    <name type="scientific">Papaver nudicaule</name>
    <name type="common">Iceland poppy</name>
    <dbReference type="NCBI Taxonomy" id="74823"/>
    <lineage>
        <taxon>Eukaryota</taxon>
        <taxon>Viridiplantae</taxon>
        <taxon>Streptophyta</taxon>
        <taxon>Embryophyta</taxon>
        <taxon>Tracheophyta</taxon>
        <taxon>Spermatophyta</taxon>
        <taxon>Magnoliopsida</taxon>
        <taxon>Ranunculales</taxon>
        <taxon>Papaveraceae</taxon>
        <taxon>Papaveroideae</taxon>
        <taxon>Papaver</taxon>
    </lineage>
</organism>
<dbReference type="Proteomes" id="UP001177140">
    <property type="component" value="Unassembled WGS sequence"/>
</dbReference>
<dbReference type="PROSITE" id="PS51134">
    <property type="entry name" value="ZF_TFIIB"/>
    <property type="match status" value="1"/>
</dbReference>
<evidence type="ECO:0000259" key="5">
    <source>
        <dbReference type="PROSITE" id="PS51134"/>
    </source>
</evidence>
<evidence type="ECO:0000313" key="7">
    <source>
        <dbReference type="Proteomes" id="UP001177140"/>
    </source>
</evidence>
<dbReference type="InterPro" id="IPR013137">
    <property type="entry name" value="Znf_TFIIB"/>
</dbReference>
<dbReference type="GO" id="GO:0070897">
    <property type="term" value="P:transcription preinitiation complex assembly"/>
    <property type="evidence" value="ECO:0007669"/>
    <property type="project" value="InterPro"/>
</dbReference>
<dbReference type="GO" id="GO:0008270">
    <property type="term" value="F:zinc ion binding"/>
    <property type="evidence" value="ECO:0007669"/>
    <property type="project" value="UniProtKB-KW"/>
</dbReference>
<keyword evidence="3" id="KW-0804">Transcription</keyword>
<keyword evidence="4" id="KW-0862">Zinc</keyword>
<dbReference type="EMBL" id="JAJJMA010274359">
    <property type="protein sequence ID" value="MCL7045834.1"/>
    <property type="molecule type" value="Genomic_DNA"/>
</dbReference>
<dbReference type="InterPro" id="IPR013763">
    <property type="entry name" value="Cyclin-like_dom"/>
</dbReference>
<dbReference type="GO" id="GO:0005634">
    <property type="term" value="C:nucleus"/>
    <property type="evidence" value="ECO:0007669"/>
    <property type="project" value="TreeGrafter"/>
</dbReference>
<comment type="similarity">
    <text evidence="1">Belongs to the TFIIB family.</text>
</comment>
<dbReference type="InterPro" id="IPR013150">
    <property type="entry name" value="TFIIB_cyclin"/>
</dbReference>
<evidence type="ECO:0000256" key="2">
    <source>
        <dbReference type="ARBA" id="ARBA00023015"/>
    </source>
</evidence>
<dbReference type="AlphaFoldDB" id="A0AA41VQW5"/>
<proteinExistence type="inferred from homology"/>
<accession>A0AA41VQW5</accession>
<dbReference type="FunFam" id="1.10.472.170:FF:000001">
    <property type="entry name" value="Transcription initiation factor IIB"/>
    <property type="match status" value="1"/>
</dbReference>
<protein>
    <recommendedName>
        <fullName evidence="5">TFIIB-type domain-containing protein</fullName>
    </recommendedName>
</protein>
<dbReference type="GO" id="GO:0017025">
    <property type="term" value="F:TBP-class protein binding"/>
    <property type="evidence" value="ECO:0007669"/>
    <property type="project" value="InterPro"/>
</dbReference>
<name>A0AA41VQW5_PAPNU</name>
<gene>
    <name evidence="6" type="ORF">MKW94_017684</name>
</gene>
<keyword evidence="2" id="KW-0805">Transcription regulation</keyword>
<dbReference type="Gene3D" id="1.10.472.170">
    <property type="match status" value="1"/>
</dbReference>